<dbReference type="Pfam" id="PF00582">
    <property type="entry name" value="Usp"/>
    <property type="match status" value="1"/>
</dbReference>
<dbReference type="AlphaFoldDB" id="A0A2T0RK98"/>
<evidence type="ECO:0000256" key="1">
    <source>
        <dbReference type="ARBA" id="ARBA00008791"/>
    </source>
</evidence>
<comment type="similarity">
    <text evidence="1">Belongs to the universal stress protein A family.</text>
</comment>
<evidence type="ECO:0000259" key="2">
    <source>
        <dbReference type="Pfam" id="PF00582"/>
    </source>
</evidence>
<dbReference type="OrthoDB" id="6174426at2"/>
<dbReference type="SUPFAM" id="SSF52402">
    <property type="entry name" value="Adenine nucleotide alpha hydrolases-like"/>
    <property type="match status" value="1"/>
</dbReference>
<accession>A0A2T0RK98</accession>
<evidence type="ECO:0000313" key="3">
    <source>
        <dbReference type="EMBL" id="PRY21616.1"/>
    </source>
</evidence>
<dbReference type="InterPro" id="IPR006016">
    <property type="entry name" value="UspA"/>
</dbReference>
<organism evidence="3 4">
    <name type="scientific">Pseudosporangium ferrugineum</name>
    <dbReference type="NCBI Taxonomy" id="439699"/>
    <lineage>
        <taxon>Bacteria</taxon>
        <taxon>Bacillati</taxon>
        <taxon>Actinomycetota</taxon>
        <taxon>Actinomycetes</taxon>
        <taxon>Micromonosporales</taxon>
        <taxon>Micromonosporaceae</taxon>
        <taxon>Pseudosporangium</taxon>
    </lineage>
</organism>
<comment type="caution">
    <text evidence="3">The sequence shown here is derived from an EMBL/GenBank/DDBJ whole genome shotgun (WGS) entry which is preliminary data.</text>
</comment>
<dbReference type="PANTHER" id="PTHR46268:SF6">
    <property type="entry name" value="UNIVERSAL STRESS PROTEIN UP12"/>
    <property type="match status" value="1"/>
</dbReference>
<dbReference type="RefSeq" id="WP_106130156.1">
    <property type="nucleotide sequence ID" value="NZ_PVZG01000019.1"/>
</dbReference>
<dbReference type="InterPro" id="IPR014729">
    <property type="entry name" value="Rossmann-like_a/b/a_fold"/>
</dbReference>
<dbReference type="PRINTS" id="PR01438">
    <property type="entry name" value="UNVRSLSTRESS"/>
</dbReference>
<dbReference type="PANTHER" id="PTHR46268">
    <property type="entry name" value="STRESS RESPONSE PROTEIN NHAX"/>
    <property type="match status" value="1"/>
</dbReference>
<keyword evidence="4" id="KW-1185">Reference proteome</keyword>
<dbReference type="Gene3D" id="3.40.50.620">
    <property type="entry name" value="HUPs"/>
    <property type="match status" value="1"/>
</dbReference>
<dbReference type="Proteomes" id="UP000239209">
    <property type="component" value="Unassembled WGS sequence"/>
</dbReference>
<feature type="domain" description="UspA" evidence="2">
    <location>
        <begin position="13"/>
        <end position="154"/>
    </location>
</feature>
<sequence length="163" mass="17297">MDHTQRHQPPHGPVVAGVDGRHHDRCVVAAAADHATRLGTGLRIVQVLDVGGEPLIPATLPTVALRRTGERRDRLARARTRLRDRLAGLLGPAGPGADVRTAVGDPATVLLTYAREASLLVLGTRSGPPRTPFLLGTVSQDVAVHAACPVLLVPWHEDGDGRR</sequence>
<protein>
    <submittedName>
        <fullName evidence="3">Nucleotide-binding universal stress UspA family protein</fullName>
    </submittedName>
</protein>
<dbReference type="EMBL" id="PVZG01000019">
    <property type="protein sequence ID" value="PRY21616.1"/>
    <property type="molecule type" value="Genomic_DNA"/>
</dbReference>
<gene>
    <name evidence="3" type="ORF">CLV70_11937</name>
</gene>
<name>A0A2T0RK98_9ACTN</name>
<reference evidence="3 4" key="1">
    <citation type="submission" date="2018-03" db="EMBL/GenBank/DDBJ databases">
        <title>Genomic Encyclopedia of Archaeal and Bacterial Type Strains, Phase II (KMG-II): from individual species to whole genera.</title>
        <authorList>
            <person name="Goeker M."/>
        </authorList>
    </citation>
    <scope>NUCLEOTIDE SEQUENCE [LARGE SCALE GENOMIC DNA]</scope>
    <source>
        <strain evidence="3 4">DSM 45348</strain>
    </source>
</reference>
<dbReference type="InterPro" id="IPR006015">
    <property type="entry name" value="Universal_stress_UspA"/>
</dbReference>
<evidence type="ECO:0000313" key="4">
    <source>
        <dbReference type="Proteomes" id="UP000239209"/>
    </source>
</evidence>
<proteinExistence type="inferred from homology"/>
<dbReference type="CDD" id="cd00293">
    <property type="entry name" value="USP-like"/>
    <property type="match status" value="1"/>
</dbReference>